<keyword evidence="3" id="KW-0904">Protein phosphatase</keyword>
<gene>
    <name evidence="6" type="ORF">LK09_03135</name>
</gene>
<keyword evidence="7" id="KW-1185">Reference proteome</keyword>
<accession>A0A0B2A8B5</accession>
<dbReference type="EMBL" id="JTDK01000003">
    <property type="protein sequence ID" value="KHK99335.1"/>
    <property type="molecule type" value="Genomic_DNA"/>
</dbReference>
<evidence type="ECO:0000256" key="2">
    <source>
        <dbReference type="ARBA" id="ARBA00022801"/>
    </source>
</evidence>
<feature type="domain" description="Phosphotyrosine protein phosphatase I" evidence="5">
    <location>
        <begin position="2"/>
        <end position="141"/>
    </location>
</feature>
<dbReference type="GO" id="GO:0004725">
    <property type="term" value="F:protein tyrosine phosphatase activity"/>
    <property type="evidence" value="ECO:0007669"/>
    <property type="project" value="InterPro"/>
</dbReference>
<dbReference type="Gene3D" id="3.40.50.2300">
    <property type="match status" value="1"/>
</dbReference>
<proteinExistence type="inferred from homology"/>
<evidence type="ECO:0000256" key="1">
    <source>
        <dbReference type="ARBA" id="ARBA00011063"/>
    </source>
</evidence>
<dbReference type="AlphaFoldDB" id="A0A0B2A8B5"/>
<feature type="active site" description="Nucleophile" evidence="4">
    <location>
        <position position="5"/>
    </location>
</feature>
<dbReference type="InterPro" id="IPR017867">
    <property type="entry name" value="Tyr_phospatase_low_mol_wt"/>
</dbReference>
<dbReference type="PRINTS" id="PR00719">
    <property type="entry name" value="LMWPTPASE"/>
</dbReference>
<evidence type="ECO:0000313" key="6">
    <source>
        <dbReference type="EMBL" id="KHK99335.1"/>
    </source>
</evidence>
<dbReference type="SUPFAM" id="SSF52788">
    <property type="entry name" value="Phosphotyrosine protein phosphatases I"/>
    <property type="match status" value="1"/>
</dbReference>
<comment type="similarity">
    <text evidence="1">Belongs to the low molecular weight phosphotyrosine protein phosphatase family.</text>
</comment>
<keyword evidence="2" id="KW-0378">Hydrolase</keyword>
<sequence>MLVVCTGNICRSPLAELLLRERLAPLGVRVHSAGTGALVGRGMARESQRVAREHGIDPAHAAAHRARALTDDMVTRADLTLTMTTDHRTDVIGRAPSALRRVFTVREFAALAAAPADLPPVDATQSARARLAAAVAGIAAQRGSVVAAPGDEDVFDPYGRSPAEYDESARELVPALDEVVRVVRAALESPAGAAG</sequence>
<feature type="active site" evidence="4">
    <location>
        <position position="11"/>
    </location>
</feature>
<dbReference type="InterPro" id="IPR050438">
    <property type="entry name" value="LMW_PTPase"/>
</dbReference>
<dbReference type="PANTHER" id="PTHR11717:SF31">
    <property type="entry name" value="LOW MOLECULAR WEIGHT PROTEIN-TYROSINE-PHOSPHATASE ETP-RELATED"/>
    <property type="match status" value="1"/>
</dbReference>
<reference evidence="6 7" key="1">
    <citation type="submission" date="2014-11" db="EMBL/GenBank/DDBJ databases">
        <title>Genome sequence of Microbacterium mangrovi MUSC 115(T).</title>
        <authorList>
            <person name="Lee L.-H."/>
        </authorList>
    </citation>
    <scope>NUCLEOTIDE SEQUENCE [LARGE SCALE GENOMIC DNA]</scope>
    <source>
        <strain evidence="6 7">MUSC 115</strain>
    </source>
</reference>
<dbReference type="SMART" id="SM00226">
    <property type="entry name" value="LMWPc"/>
    <property type="match status" value="1"/>
</dbReference>
<organism evidence="6 7">
    <name type="scientific">Microbacterium mangrovi</name>
    <dbReference type="NCBI Taxonomy" id="1348253"/>
    <lineage>
        <taxon>Bacteria</taxon>
        <taxon>Bacillati</taxon>
        <taxon>Actinomycetota</taxon>
        <taxon>Actinomycetes</taxon>
        <taxon>Micrococcales</taxon>
        <taxon>Microbacteriaceae</taxon>
        <taxon>Microbacterium</taxon>
    </lineage>
</organism>
<evidence type="ECO:0000313" key="7">
    <source>
        <dbReference type="Proteomes" id="UP000031030"/>
    </source>
</evidence>
<dbReference type="Pfam" id="PF01451">
    <property type="entry name" value="LMWPc"/>
    <property type="match status" value="1"/>
</dbReference>
<evidence type="ECO:0000259" key="5">
    <source>
        <dbReference type="SMART" id="SM00226"/>
    </source>
</evidence>
<dbReference type="PANTHER" id="PTHR11717">
    <property type="entry name" value="LOW MOLECULAR WEIGHT PROTEIN TYROSINE PHOSPHATASE"/>
    <property type="match status" value="1"/>
</dbReference>
<name>A0A0B2A8B5_9MICO</name>
<protein>
    <recommendedName>
        <fullName evidence="5">Phosphotyrosine protein phosphatase I domain-containing protein</fullName>
    </recommendedName>
</protein>
<evidence type="ECO:0000256" key="4">
    <source>
        <dbReference type="PIRSR" id="PIRSR617867-1"/>
    </source>
</evidence>
<dbReference type="InterPro" id="IPR036196">
    <property type="entry name" value="Ptyr_pPase_sf"/>
</dbReference>
<dbReference type="STRING" id="1348253.LK09_03135"/>
<evidence type="ECO:0000256" key="3">
    <source>
        <dbReference type="ARBA" id="ARBA00022912"/>
    </source>
</evidence>
<comment type="caution">
    <text evidence="6">The sequence shown here is derived from an EMBL/GenBank/DDBJ whole genome shotgun (WGS) entry which is preliminary data.</text>
</comment>
<dbReference type="InterPro" id="IPR023485">
    <property type="entry name" value="Ptyr_pPase"/>
</dbReference>
<dbReference type="Proteomes" id="UP000031030">
    <property type="component" value="Unassembled WGS sequence"/>
</dbReference>